<sequence length="141" mass="16087">MKKLFLALMLVLGFSLNVYASNNTPESVITSFLEAMRNGDEAKARTYLDLNSFIVPKNIMKPQLGNKDISTGKIGLVKNMFVQNGNSGWTYTIKLNDNRLVNPDSRGVYAYIVKMETTNYDLTKYYEVKKINNTWKITGWI</sequence>
<name>A0A7G9LP06_9BACT</name>
<gene>
    <name evidence="2" type="ORF">HOO34_01030</name>
</gene>
<proteinExistence type="predicted"/>
<protein>
    <recommendedName>
        <fullName evidence="4">DUF4878 domain-containing protein</fullName>
    </recommendedName>
</protein>
<keyword evidence="1" id="KW-0732">Signal</keyword>
<accession>A0A7G9LP06</accession>
<evidence type="ECO:0000256" key="1">
    <source>
        <dbReference type="SAM" id="SignalP"/>
    </source>
</evidence>
<evidence type="ECO:0000313" key="2">
    <source>
        <dbReference type="EMBL" id="QNM90355.1"/>
    </source>
</evidence>
<feature type="signal peptide" evidence="1">
    <location>
        <begin position="1"/>
        <end position="20"/>
    </location>
</feature>
<dbReference type="AlphaFoldDB" id="A0A7G9LP06"/>
<dbReference type="EMBL" id="CP060693">
    <property type="protein sequence ID" value="QNM90355.1"/>
    <property type="molecule type" value="Genomic_DNA"/>
</dbReference>
<dbReference type="Proteomes" id="UP000515842">
    <property type="component" value="Chromosome"/>
</dbReference>
<organism evidence="2 3">
    <name type="scientific">Aliarcobacter cryaerophilus</name>
    <dbReference type="NCBI Taxonomy" id="28198"/>
    <lineage>
        <taxon>Bacteria</taxon>
        <taxon>Pseudomonadati</taxon>
        <taxon>Campylobacterota</taxon>
        <taxon>Epsilonproteobacteria</taxon>
        <taxon>Campylobacterales</taxon>
        <taxon>Arcobacteraceae</taxon>
        <taxon>Aliarcobacter</taxon>
    </lineage>
</organism>
<evidence type="ECO:0008006" key="4">
    <source>
        <dbReference type="Google" id="ProtNLM"/>
    </source>
</evidence>
<reference evidence="2 3" key="1">
    <citation type="journal article" date="2020" name="Front. Microbiol.">
        <title>Genomic Analysis and Antimicrobial Resistance of Aliarcobacter cryaerophilus Strains From German Water Poultry.</title>
        <authorList>
            <person name="Muller E."/>
            <person name="Hotzel H."/>
            <person name="Ahlers C."/>
            <person name="Hanel I."/>
            <person name="Tomaso H."/>
            <person name="Abdel-Glil M.Y."/>
        </authorList>
    </citation>
    <scope>NUCLEOTIDE SEQUENCE [LARGE SCALE GENOMIC DNA]</scope>
    <source>
        <strain evidence="2 3">16CS1285-4</strain>
    </source>
</reference>
<dbReference type="RefSeq" id="WP_187474658.1">
    <property type="nucleotide sequence ID" value="NZ_CP060693.1"/>
</dbReference>
<evidence type="ECO:0000313" key="3">
    <source>
        <dbReference type="Proteomes" id="UP000515842"/>
    </source>
</evidence>
<feature type="chain" id="PRO_5029011452" description="DUF4878 domain-containing protein" evidence="1">
    <location>
        <begin position="21"/>
        <end position="141"/>
    </location>
</feature>